<feature type="domain" description="Formylmethanofuran dehydrogenase subunit E" evidence="1">
    <location>
        <begin position="12"/>
        <end position="100"/>
    </location>
</feature>
<dbReference type="PANTHER" id="PTHR39418:SF1">
    <property type="entry name" value="DEHYDROGENASE"/>
    <property type="match status" value="1"/>
</dbReference>
<dbReference type="SUPFAM" id="SSF143555">
    <property type="entry name" value="FwdE-like"/>
    <property type="match status" value="1"/>
</dbReference>
<evidence type="ECO:0000259" key="1">
    <source>
        <dbReference type="Pfam" id="PF02663"/>
    </source>
</evidence>
<dbReference type="Gene3D" id="3.30.1330.130">
    <property type="match status" value="1"/>
</dbReference>
<dbReference type="EMBL" id="DTMZ01000054">
    <property type="protein sequence ID" value="HGD12949.1"/>
    <property type="molecule type" value="Genomic_DNA"/>
</dbReference>
<dbReference type="AlphaFoldDB" id="A0A7V3UZB9"/>
<name>A0A7V3UZB9_UNCW3</name>
<comment type="caution">
    <text evidence="2">The sequence shown here is derived from an EMBL/GenBank/DDBJ whole genome shotgun (WGS) entry which is preliminary data.</text>
</comment>
<gene>
    <name evidence="2" type="ORF">ENX16_02575</name>
</gene>
<dbReference type="InterPro" id="IPR053194">
    <property type="entry name" value="tRNA_methyltr_O"/>
</dbReference>
<sequence>MNNRQLANARNFHGHLGPWLVIGMRAGSYARRRFKCSPFELTATVLCPAKPPVRCIIDGIQLSSGCTMGKGNIHHKITNRSCQVQFTHRRHQLKLTVRPEVFQLLQQVPSDRTAIAAFRVARLPFQRLFLVKPQPKNAV</sequence>
<evidence type="ECO:0000313" key="2">
    <source>
        <dbReference type="EMBL" id="HGD12949.1"/>
    </source>
</evidence>
<organism evidence="2">
    <name type="scientific">candidate division WOR-3 bacterium</name>
    <dbReference type="NCBI Taxonomy" id="2052148"/>
    <lineage>
        <taxon>Bacteria</taxon>
        <taxon>Bacteria division WOR-3</taxon>
    </lineage>
</organism>
<reference evidence="2" key="1">
    <citation type="journal article" date="2020" name="mSystems">
        <title>Genome- and Community-Level Interaction Insights into Carbon Utilization and Element Cycling Functions of Hydrothermarchaeota in Hydrothermal Sediment.</title>
        <authorList>
            <person name="Zhou Z."/>
            <person name="Liu Y."/>
            <person name="Xu W."/>
            <person name="Pan J."/>
            <person name="Luo Z.H."/>
            <person name="Li M."/>
        </authorList>
    </citation>
    <scope>NUCLEOTIDE SEQUENCE [LARGE SCALE GENOMIC DNA]</scope>
    <source>
        <strain evidence="2">SpSt-914</strain>
    </source>
</reference>
<dbReference type="InterPro" id="IPR003814">
    <property type="entry name" value="FmdEsu_dom"/>
</dbReference>
<dbReference type="Pfam" id="PF02663">
    <property type="entry name" value="FmdE"/>
    <property type="match status" value="1"/>
</dbReference>
<dbReference type="PANTHER" id="PTHR39418">
    <property type="entry name" value="DEHYDROGENASE-RELATED"/>
    <property type="match status" value="1"/>
</dbReference>
<accession>A0A7V3UZB9</accession>
<protein>
    <recommendedName>
        <fullName evidence="1">Formylmethanofuran dehydrogenase subunit E domain-containing protein</fullName>
    </recommendedName>
</protein>
<proteinExistence type="predicted"/>